<gene>
    <name evidence="1" type="ORF">EHAR0213_LOCUS4340</name>
</gene>
<dbReference type="AlphaFoldDB" id="A0A7S3J498"/>
<evidence type="ECO:0000313" key="1">
    <source>
        <dbReference type="EMBL" id="CAE0345430.1"/>
    </source>
</evidence>
<name>A0A7S3J498_9SPIT</name>
<protein>
    <recommendedName>
        <fullName evidence="2">Rubisco LSMT substrate-binding domain-containing protein</fullName>
    </recommendedName>
</protein>
<accession>A0A7S3J498</accession>
<organism evidence="1">
    <name type="scientific">Euplotes harpa</name>
    <dbReference type="NCBI Taxonomy" id="151035"/>
    <lineage>
        <taxon>Eukaryota</taxon>
        <taxon>Sar</taxon>
        <taxon>Alveolata</taxon>
        <taxon>Ciliophora</taxon>
        <taxon>Intramacronucleata</taxon>
        <taxon>Spirotrichea</taxon>
        <taxon>Hypotrichia</taxon>
        <taxon>Euplotida</taxon>
        <taxon>Euplotidae</taxon>
        <taxon>Euplotes</taxon>
    </lineage>
</organism>
<sequence length="212" mass="23837">MLKHNSFNSLALKAWSETKVPESEKLTHIKGDDTWVRDMDQVVRWCRLVPIKAKLSFTLLEYVRSTLVDQYAGPNHKLLAVSAPVDFDFELLVVERAIMLLNGVMATRFSSPDTEAESAALGQADLTYNQMLTFTYRHDQKTLIASNISLLHVLADLLGRLKTSASPRTDIMKRVAPFEADEDVVANRLKLRHYIGDILRNQAALKQATSAP</sequence>
<proteinExistence type="predicted"/>
<reference evidence="1" key="1">
    <citation type="submission" date="2021-01" db="EMBL/GenBank/DDBJ databases">
        <authorList>
            <person name="Corre E."/>
            <person name="Pelletier E."/>
            <person name="Niang G."/>
            <person name="Scheremetjew M."/>
            <person name="Finn R."/>
            <person name="Kale V."/>
            <person name="Holt S."/>
            <person name="Cochrane G."/>
            <person name="Meng A."/>
            <person name="Brown T."/>
            <person name="Cohen L."/>
        </authorList>
    </citation>
    <scope>NUCLEOTIDE SEQUENCE</scope>
    <source>
        <strain evidence="1">FSP1.4</strain>
    </source>
</reference>
<dbReference type="EMBL" id="HBII01010134">
    <property type="protein sequence ID" value="CAE0345430.1"/>
    <property type="molecule type" value="Transcribed_RNA"/>
</dbReference>
<evidence type="ECO:0008006" key="2">
    <source>
        <dbReference type="Google" id="ProtNLM"/>
    </source>
</evidence>